<dbReference type="Pfam" id="PF26188">
    <property type="entry name" value="RESC6"/>
    <property type="match status" value="1"/>
</dbReference>
<feature type="domain" description="RNA-editing substrate-binding complex 6 protein" evidence="1">
    <location>
        <begin position="626"/>
        <end position="749"/>
    </location>
</feature>
<evidence type="ECO:0000259" key="1">
    <source>
        <dbReference type="Pfam" id="PF26188"/>
    </source>
</evidence>
<dbReference type="EMBL" id="CAXAMN010025472">
    <property type="protein sequence ID" value="CAK9095334.1"/>
    <property type="molecule type" value="Genomic_DNA"/>
</dbReference>
<comment type="caution">
    <text evidence="2">The sequence shown here is derived from an EMBL/GenBank/DDBJ whole genome shotgun (WGS) entry which is preliminary data.</text>
</comment>
<organism evidence="2 3">
    <name type="scientific">Durusdinium trenchii</name>
    <dbReference type="NCBI Taxonomy" id="1381693"/>
    <lineage>
        <taxon>Eukaryota</taxon>
        <taxon>Sar</taxon>
        <taxon>Alveolata</taxon>
        <taxon>Dinophyceae</taxon>
        <taxon>Suessiales</taxon>
        <taxon>Symbiodiniaceae</taxon>
        <taxon>Durusdinium</taxon>
    </lineage>
</organism>
<keyword evidence="3" id="KW-1185">Reference proteome</keyword>
<dbReference type="Proteomes" id="UP001642484">
    <property type="component" value="Unassembled WGS sequence"/>
</dbReference>
<gene>
    <name evidence="2" type="ORF">CCMP2556_LOCUS45409</name>
</gene>
<sequence>MFIAALGTDWGKGDAATGGSQVTVEFEGDAGPTTGSNEQQTAWYNAIDSTRNGDARGLSAQIQKDPKGMSLTSIQDEMKKLVLEPLGRAGAVGAATDLTVIRFYDSLILCFAGRMDCQTKRWQTEERAQKLLQHAFIITGKARDRPDFGLLDSWVVYGPTTKTRTTNKCTVPYELMSGAINPERLSYGRCVATWLNDPCCNWVKRQEQCCGPRTITERNRRHGVGIVWDLDRDLQDSGTLALDLAMMYASLETEAAKSCFGPYKAFMDSTSRLGAMNEVVLVVDTCRTAVEGAWSDPWSNGVALCHGGWDLDGCGDFEAVLSVQVDALTGLANLTGTASASTQSECYAPVSNSGGSSSSGTKQKYCKTPDEMANPNWGQATLTCLIDKSIPDELKGRLKLKLKVRGDASAAVLATKFLEQPGMMREECRGHDNPHSRYTMEDCMAPKQCNYDGTSATGSISNETECLNPCEDAWRMDRRRTENGTFRKDLEKGEELKIQGGRIATVHSQGHLGRSSVAIGGRARRASKLGEGSEAREAIRGQMPEFSAQQILRLCSHFHRAFLQKDKGQLIALASELQRHGHLLRPAEVSMALNHFAHSKILDEALWTTFSETLIQSYIEVDCKALGLAANAYARAMLQHEETLTFLARQVEAVAWKGQMEARNLAMVVNAFSKLRRRDEELMGAISFQLKSSARALNAVDLATVANGYARLWLHDAEVFEAMQEPLIDALPSCSIQNLAMIAHAYGRFFRRDEPLLLALCRQLLERQRRCGEVIPAENMGSIVHAYATRLRFCPEEFLRVVEHSLPKVVMQMELPDTILTVAALKNMPKESFDFPRIRGPVFAQCLKFMPKLMSSGLVSVMAAAVHLEHENPQFWTQIFWQGSVASKMWTFLQIRWMVDGWIAWRRDRVYSQLREEWQWRKRIMLNRFM</sequence>
<evidence type="ECO:0000313" key="3">
    <source>
        <dbReference type="Proteomes" id="UP001642484"/>
    </source>
</evidence>
<evidence type="ECO:0000313" key="2">
    <source>
        <dbReference type="EMBL" id="CAK9095334.1"/>
    </source>
</evidence>
<accession>A0ABP0R513</accession>
<reference evidence="2 3" key="1">
    <citation type="submission" date="2024-02" db="EMBL/GenBank/DDBJ databases">
        <authorList>
            <person name="Chen Y."/>
            <person name="Shah S."/>
            <person name="Dougan E. K."/>
            <person name="Thang M."/>
            <person name="Chan C."/>
        </authorList>
    </citation>
    <scope>NUCLEOTIDE SEQUENCE [LARGE SCALE GENOMIC DNA]</scope>
</reference>
<proteinExistence type="predicted"/>
<name>A0ABP0R513_9DINO</name>
<protein>
    <recommendedName>
        <fullName evidence="1">RNA-editing substrate-binding complex 6 protein domain-containing protein</fullName>
    </recommendedName>
</protein>
<dbReference type="InterPro" id="IPR058917">
    <property type="entry name" value="RESC6_dom"/>
</dbReference>